<feature type="compositionally biased region" description="Basic and acidic residues" evidence="4">
    <location>
        <begin position="268"/>
        <end position="283"/>
    </location>
</feature>
<evidence type="ECO:0000256" key="4">
    <source>
        <dbReference type="SAM" id="MobiDB-lite"/>
    </source>
</evidence>
<dbReference type="EMBL" id="BAAARJ010000029">
    <property type="protein sequence ID" value="GAA2637392.1"/>
    <property type="molecule type" value="Genomic_DNA"/>
</dbReference>
<gene>
    <name evidence="6" type="ORF">GCM10009863_62610</name>
</gene>
<comment type="cofactor">
    <cofactor evidence="1">
        <name>(R)-lipoate</name>
        <dbReference type="ChEBI" id="CHEBI:83088"/>
    </cofactor>
</comment>
<feature type="domain" description="2-oxoacid dehydrogenase acyltransferase catalytic" evidence="5">
    <location>
        <begin position="176"/>
        <end position="259"/>
    </location>
</feature>
<comment type="caution">
    <text evidence="6">The sequence shown here is derived from an EMBL/GenBank/DDBJ whole genome shotgun (WGS) entry which is preliminary data.</text>
</comment>
<dbReference type="Gene3D" id="3.30.559.10">
    <property type="entry name" value="Chloramphenicol acetyltransferase-like domain"/>
    <property type="match status" value="1"/>
</dbReference>
<dbReference type="PANTHER" id="PTHR43178:SF5">
    <property type="entry name" value="LIPOAMIDE ACYLTRANSFERASE COMPONENT OF BRANCHED-CHAIN ALPHA-KETO ACID DEHYDROGENASE COMPLEX, MITOCHONDRIAL"/>
    <property type="match status" value="1"/>
</dbReference>
<sequence length="307" mass="33024">MSGAERARGAPVARQRRHTLYFLDEIKAFAPVFLDTDVDMSAVRAHGAATVAGGLRERPYSTVTYVLHAAARVLARHPEANAAIRGRRRPRVARFATVAGKVTLDKTLEGRRVVLSAVLPGLESQELAGIQRQIDHYRHGDPDTMREFAAVRTLHRLPWPLGPLAYRLGTRPLARRAGTNGTFAVTSLGHRAVNGFYSVGGTTLTFGLGRVAERPVVRDGELATAPLLPLSMTFDHRVIDGAEAADVLGELKEALEDFTAPTDEDAVEDAREGARSGERHPAHGAEAGNRADAAGRTGARAGERVTP</sequence>
<dbReference type="SUPFAM" id="SSF52777">
    <property type="entry name" value="CoA-dependent acyltransferases"/>
    <property type="match status" value="1"/>
</dbReference>
<dbReference type="PANTHER" id="PTHR43178">
    <property type="entry name" value="DIHYDROLIPOAMIDE ACETYLTRANSFERASE COMPONENT OF PYRUVATE DEHYDROGENASE COMPLEX"/>
    <property type="match status" value="1"/>
</dbReference>
<evidence type="ECO:0000256" key="1">
    <source>
        <dbReference type="ARBA" id="ARBA00001938"/>
    </source>
</evidence>
<feature type="region of interest" description="Disordered" evidence="4">
    <location>
        <begin position="258"/>
        <end position="307"/>
    </location>
</feature>
<dbReference type="InterPro" id="IPR023213">
    <property type="entry name" value="CAT-like_dom_sf"/>
</dbReference>
<dbReference type="Proteomes" id="UP001501447">
    <property type="component" value="Unassembled WGS sequence"/>
</dbReference>
<proteinExistence type="predicted"/>
<dbReference type="InterPro" id="IPR050743">
    <property type="entry name" value="2-oxoacid_DH_E2_comp"/>
</dbReference>
<keyword evidence="7" id="KW-1185">Reference proteome</keyword>
<reference evidence="7" key="1">
    <citation type="journal article" date="2019" name="Int. J. Syst. Evol. Microbiol.">
        <title>The Global Catalogue of Microorganisms (GCM) 10K type strain sequencing project: providing services to taxonomists for standard genome sequencing and annotation.</title>
        <authorList>
            <consortium name="The Broad Institute Genomics Platform"/>
            <consortium name="The Broad Institute Genome Sequencing Center for Infectious Disease"/>
            <person name="Wu L."/>
            <person name="Ma J."/>
        </authorList>
    </citation>
    <scope>NUCLEOTIDE SEQUENCE [LARGE SCALE GENOMIC DNA]</scope>
    <source>
        <strain evidence="7">JCM 16373</strain>
    </source>
</reference>
<dbReference type="Pfam" id="PF00198">
    <property type="entry name" value="2-oxoacid_dh"/>
    <property type="match status" value="1"/>
</dbReference>
<organism evidence="6 7">
    <name type="scientific">Streptomyces axinellae</name>
    <dbReference type="NCBI Taxonomy" id="552788"/>
    <lineage>
        <taxon>Bacteria</taxon>
        <taxon>Bacillati</taxon>
        <taxon>Actinomycetota</taxon>
        <taxon>Actinomycetes</taxon>
        <taxon>Kitasatosporales</taxon>
        <taxon>Streptomycetaceae</taxon>
        <taxon>Streptomyces</taxon>
    </lineage>
</organism>
<evidence type="ECO:0000256" key="3">
    <source>
        <dbReference type="ARBA" id="ARBA00023315"/>
    </source>
</evidence>
<keyword evidence="2" id="KW-0808">Transferase</keyword>
<protein>
    <submittedName>
        <fullName evidence="6">2-oxo acid dehydrogenase subunit E2</fullName>
    </submittedName>
</protein>
<evidence type="ECO:0000256" key="2">
    <source>
        <dbReference type="ARBA" id="ARBA00022679"/>
    </source>
</evidence>
<evidence type="ECO:0000313" key="7">
    <source>
        <dbReference type="Proteomes" id="UP001501447"/>
    </source>
</evidence>
<evidence type="ECO:0000313" key="6">
    <source>
        <dbReference type="EMBL" id="GAA2637392.1"/>
    </source>
</evidence>
<evidence type="ECO:0000259" key="5">
    <source>
        <dbReference type="Pfam" id="PF00198"/>
    </source>
</evidence>
<name>A0ABP6DBV3_9ACTN</name>
<dbReference type="RefSeq" id="WP_344570445.1">
    <property type="nucleotide sequence ID" value="NZ_BAAARJ010000029.1"/>
</dbReference>
<keyword evidence="3" id="KW-0012">Acyltransferase</keyword>
<dbReference type="InterPro" id="IPR001078">
    <property type="entry name" value="2-oxoacid_DH_actylTfrase"/>
</dbReference>
<accession>A0ABP6DBV3</accession>
<feature type="compositionally biased region" description="Low complexity" evidence="4">
    <location>
        <begin position="287"/>
        <end position="300"/>
    </location>
</feature>